<evidence type="ECO:0000256" key="1">
    <source>
        <dbReference type="ARBA" id="ARBA00010088"/>
    </source>
</evidence>
<dbReference type="InterPro" id="IPR000073">
    <property type="entry name" value="AB_hydrolase_1"/>
</dbReference>
<dbReference type="Pfam" id="PF00561">
    <property type="entry name" value="Abhydrolase_1"/>
    <property type="match status" value="1"/>
</dbReference>
<evidence type="ECO:0000256" key="4">
    <source>
        <dbReference type="SAM" id="SignalP"/>
    </source>
</evidence>
<dbReference type="Pfam" id="PF08386">
    <property type="entry name" value="Abhydrolase_4"/>
    <property type="match status" value="1"/>
</dbReference>
<dbReference type="SUPFAM" id="SSF53474">
    <property type="entry name" value="alpha/beta-Hydrolases"/>
    <property type="match status" value="1"/>
</dbReference>
<comment type="similarity">
    <text evidence="1">Belongs to the peptidase S33 family.</text>
</comment>
<name>A0ABS7SLI8_9BURK</name>
<dbReference type="InterPro" id="IPR029058">
    <property type="entry name" value="AB_hydrolase_fold"/>
</dbReference>
<organism evidence="7 8">
    <name type="scientific">Massilia soli</name>
    <dbReference type="NCBI Taxonomy" id="2792854"/>
    <lineage>
        <taxon>Bacteria</taxon>
        <taxon>Pseudomonadati</taxon>
        <taxon>Pseudomonadota</taxon>
        <taxon>Betaproteobacteria</taxon>
        <taxon>Burkholderiales</taxon>
        <taxon>Oxalobacteraceae</taxon>
        <taxon>Telluria group</taxon>
        <taxon>Massilia</taxon>
    </lineage>
</organism>
<accession>A0ABS7SLI8</accession>
<dbReference type="GO" id="GO:0016787">
    <property type="term" value="F:hydrolase activity"/>
    <property type="evidence" value="ECO:0007669"/>
    <property type="project" value="UniProtKB-KW"/>
</dbReference>
<dbReference type="InterPro" id="IPR013595">
    <property type="entry name" value="Pept_S33_TAP-like_C"/>
</dbReference>
<evidence type="ECO:0000259" key="6">
    <source>
        <dbReference type="Pfam" id="PF08386"/>
    </source>
</evidence>
<keyword evidence="2 4" id="KW-0732">Signal</keyword>
<sequence length="474" mass="49424">MTMLNRVLSAALLSIIAGAAHGAGFAPCPDAATRPELNGSLCATERVPGDPAGASGGPAADIALFIRKFPAMGASRGQAWLIAGGPGESGASFYGLLPKLRESFPGFNLIVPDHRGTGLSTRMCPDEEAAGSTGGASLDGAEWGTCFASLNANPAYARQFSQTNAAHDLKLLLERLPARGKTYVYGVSYGTQLVLRTVALGAANIDGVVLDSLVSLQDDDKADLSRRSLVADAVGRQILAGCDASARCSARMGAPVETIYRALLARADKDPALLAAVPGGNLKRFFGSLLDVPTAASQIPAMIKDLNEGRADTVKAVLADVERQMAPLGGFPQTPPSIPLVIVISGAENNLQPGRTVEEVRKEEAGLLFTSSLPGDLVGAPLPLYARDAWFARLPEKLPPTLVIHGDRDGKTPHDAAVRHIAALRKAGPVQLHTAREGGHFVLWSDNSCARHTVAKFVLGSQLKTGCVSVASSH</sequence>
<comment type="caution">
    <text evidence="7">The sequence shown here is derived from an EMBL/GenBank/DDBJ whole genome shotgun (WGS) entry which is preliminary data.</text>
</comment>
<evidence type="ECO:0000256" key="2">
    <source>
        <dbReference type="ARBA" id="ARBA00022729"/>
    </source>
</evidence>
<dbReference type="InterPro" id="IPR051601">
    <property type="entry name" value="Serine_prot/Carboxylest_S33"/>
</dbReference>
<proteinExistence type="inferred from homology"/>
<dbReference type="Proteomes" id="UP000809349">
    <property type="component" value="Unassembled WGS sequence"/>
</dbReference>
<evidence type="ECO:0000259" key="5">
    <source>
        <dbReference type="Pfam" id="PF00561"/>
    </source>
</evidence>
<feature type="domain" description="AB hydrolase-1" evidence="5">
    <location>
        <begin position="82"/>
        <end position="213"/>
    </location>
</feature>
<evidence type="ECO:0000256" key="3">
    <source>
        <dbReference type="ARBA" id="ARBA00022801"/>
    </source>
</evidence>
<dbReference type="PANTHER" id="PTHR43248:SF29">
    <property type="entry name" value="TRIPEPTIDYL AMINOPEPTIDASE"/>
    <property type="match status" value="1"/>
</dbReference>
<dbReference type="EMBL" id="JAFBIL020000002">
    <property type="protein sequence ID" value="MBZ2206690.1"/>
    <property type="molecule type" value="Genomic_DNA"/>
</dbReference>
<reference evidence="7 8" key="1">
    <citation type="submission" date="2021-01" db="EMBL/GenBank/DDBJ databases">
        <authorList>
            <person name="Ruan W."/>
            <person name="Khan S.A."/>
            <person name="Jeon C.O."/>
        </authorList>
    </citation>
    <scope>NUCLEOTIDE SEQUENCE [LARGE SCALE GENOMIC DNA]</scope>
    <source>
        <strain evidence="7 8">R798</strain>
    </source>
</reference>
<protein>
    <submittedName>
        <fullName evidence="7">Alpha/beta hydrolase</fullName>
    </submittedName>
</protein>
<reference evidence="7 8" key="2">
    <citation type="submission" date="2021-08" db="EMBL/GenBank/DDBJ databases">
        <title>Massilia sp. R798.</title>
        <authorList>
            <person name="Baek J.H."/>
            <person name="Jung H.S."/>
            <person name="Kim K.R."/>
            <person name="Jeon C.O."/>
        </authorList>
    </citation>
    <scope>NUCLEOTIDE SEQUENCE [LARGE SCALE GENOMIC DNA]</scope>
    <source>
        <strain evidence="7 8">R798</strain>
    </source>
</reference>
<feature type="domain" description="Peptidase S33 tripeptidyl aminopeptidase-like C-terminal" evidence="6">
    <location>
        <begin position="398"/>
        <end position="463"/>
    </location>
</feature>
<dbReference type="PANTHER" id="PTHR43248">
    <property type="entry name" value="2-SUCCINYL-6-HYDROXY-2,4-CYCLOHEXADIENE-1-CARBOXYLATE SYNTHASE"/>
    <property type="match status" value="1"/>
</dbReference>
<keyword evidence="8" id="KW-1185">Reference proteome</keyword>
<feature type="signal peptide" evidence="4">
    <location>
        <begin position="1"/>
        <end position="22"/>
    </location>
</feature>
<feature type="chain" id="PRO_5045994002" evidence="4">
    <location>
        <begin position="23"/>
        <end position="474"/>
    </location>
</feature>
<dbReference type="RefSeq" id="WP_223466851.1">
    <property type="nucleotide sequence ID" value="NZ_JAFBIL020000002.1"/>
</dbReference>
<gene>
    <name evidence="7" type="ORF">I4X03_005405</name>
</gene>
<evidence type="ECO:0000313" key="7">
    <source>
        <dbReference type="EMBL" id="MBZ2206690.1"/>
    </source>
</evidence>
<keyword evidence="3 7" id="KW-0378">Hydrolase</keyword>
<evidence type="ECO:0000313" key="8">
    <source>
        <dbReference type="Proteomes" id="UP000809349"/>
    </source>
</evidence>
<dbReference type="Gene3D" id="3.40.50.1820">
    <property type="entry name" value="alpha/beta hydrolase"/>
    <property type="match status" value="2"/>
</dbReference>